<evidence type="ECO:0000256" key="2">
    <source>
        <dbReference type="ARBA" id="ARBA00012513"/>
    </source>
</evidence>
<sequence length="320" mass="36153">MFDPLLWVLSHFVTHYSGQTTQGDTNDDDSPNKASSSKDVTSLPLGADDLKLLTTLKESNTPDQSDTSAPADPQSEEECKGGHRIRKKSSPCPQKQTLPEPQPPTSYVPDQSDEMPLPAYVKMIKFNSYTAAQNTDQYDAFITKEAQYFESEYSGKKELGEGKYGAVYLAIRNSNGMKVAYKSISRADVREYTLDPTSPPRCHTRNPTVLSEEQSVEQCISSRPQNLLLPHELALQMYLSRPGHENPHVPEVLDYIILEDEFILVMEYFDQNWMSLSSYVEEKRQLDIDTIRSICREILNGMLSLKRHGVAHDDLHGMSQ</sequence>
<keyword evidence="6" id="KW-0418">Kinase</keyword>
<evidence type="ECO:0000256" key="10">
    <source>
        <dbReference type="SAM" id="MobiDB-lite"/>
    </source>
</evidence>
<evidence type="ECO:0000256" key="9">
    <source>
        <dbReference type="ARBA" id="ARBA00048679"/>
    </source>
</evidence>
<dbReference type="PROSITE" id="PS50011">
    <property type="entry name" value="PROTEIN_KINASE_DOM"/>
    <property type="match status" value="1"/>
</dbReference>
<keyword evidence="5" id="KW-0547">Nucleotide-binding</keyword>
<dbReference type="SUPFAM" id="SSF56112">
    <property type="entry name" value="Protein kinase-like (PK-like)"/>
    <property type="match status" value="1"/>
</dbReference>
<dbReference type="InterPro" id="IPR000719">
    <property type="entry name" value="Prot_kinase_dom"/>
</dbReference>
<dbReference type="PANTHER" id="PTHR22984:SF25">
    <property type="entry name" value="PROTEIN KINASE DOMAIN-CONTAINING PROTEIN"/>
    <property type="match status" value="1"/>
</dbReference>
<evidence type="ECO:0000313" key="13">
    <source>
        <dbReference type="EMBL" id="KAH6601343.1"/>
    </source>
</evidence>
<keyword evidence="11" id="KW-0732">Signal</keyword>
<evidence type="ECO:0000256" key="6">
    <source>
        <dbReference type="ARBA" id="ARBA00022777"/>
    </source>
</evidence>
<dbReference type="Proteomes" id="UP001648503">
    <property type="component" value="Unassembled WGS sequence"/>
</dbReference>
<evidence type="ECO:0000256" key="5">
    <source>
        <dbReference type="ARBA" id="ARBA00022741"/>
    </source>
</evidence>
<feature type="signal peptide" evidence="11">
    <location>
        <begin position="1"/>
        <end position="18"/>
    </location>
</feature>
<evidence type="ECO:0000259" key="12">
    <source>
        <dbReference type="PROSITE" id="PS50011"/>
    </source>
</evidence>
<feature type="compositionally biased region" description="Polar residues" evidence="10">
    <location>
        <begin position="56"/>
        <end position="68"/>
    </location>
</feature>
<evidence type="ECO:0000313" key="14">
    <source>
        <dbReference type="Proteomes" id="UP001648503"/>
    </source>
</evidence>
<evidence type="ECO:0000256" key="11">
    <source>
        <dbReference type="SAM" id="SignalP"/>
    </source>
</evidence>
<accession>A0ABQ8FRH9</accession>
<dbReference type="Gene3D" id="1.10.510.10">
    <property type="entry name" value="Transferase(Phosphotransferase) domain 1"/>
    <property type="match status" value="1"/>
</dbReference>
<feature type="chain" id="PRO_5045437188" description="non-specific serine/threonine protein kinase" evidence="11">
    <location>
        <begin position="19"/>
        <end position="320"/>
    </location>
</feature>
<protein>
    <recommendedName>
        <fullName evidence="2">non-specific serine/threonine protein kinase</fullName>
        <ecNumber evidence="2">2.7.11.1</ecNumber>
    </recommendedName>
</protein>
<evidence type="ECO:0000256" key="1">
    <source>
        <dbReference type="ARBA" id="ARBA00004340"/>
    </source>
</evidence>
<keyword evidence="7" id="KW-0067">ATP-binding</keyword>
<reference evidence="13 14" key="1">
    <citation type="submission" date="2021-02" db="EMBL/GenBank/DDBJ databases">
        <title>Variation within the Batrachochytrium salamandrivorans European outbreak.</title>
        <authorList>
            <person name="Kelly M."/>
            <person name="Pasmans F."/>
            <person name="Shea T.P."/>
            <person name="Munoz J.F."/>
            <person name="Carranza S."/>
            <person name="Cuomo C.A."/>
            <person name="Martel A."/>
        </authorList>
    </citation>
    <scope>NUCLEOTIDE SEQUENCE [LARGE SCALE GENOMIC DNA]</scope>
    <source>
        <strain evidence="13 14">AMFP18/2</strain>
    </source>
</reference>
<dbReference type="PANTHER" id="PTHR22984">
    <property type="entry name" value="SERINE/THREONINE-PROTEIN KINASE PIM"/>
    <property type="match status" value="1"/>
</dbReference>
<evidence type="ECO:0000256" key="3">
    <source>
        <dbReference type="ARBA" id="ARBA00022527"/>
    </source>
</evidence>
<evidence type="ECO:0000256" key="7">
    <source>
        <dbReference type="ARBA" id="ARBA00022840"/>
    </source>
</evidence>
<dbReference type="EC" id="2.7.11.1" evidence="2"/>
<dbReference type="InterPro" id="IPR051138">
    <property type="entry name" value="PIM_Ser/Thr_kinase"/>
</dbReference>
<keyword evidence="4" id="KW-0808">Transferase</keyword>
<organism evidence="13 14">
    <name type="scientific">Batrachochytrium salamandrivorans</name>
    <dbReference type="NCBI Taxonomy" id="1357716"/>
    <lineage>
        <taxon>Eukaryota</taxon>
        <taxon>Fungi</taxon>
        <taxon>Fungi incertae sedis</taxon>
        <taxon>Chytridiomycota</taxon>
        <taxon>Chytridiomycota incertae sedis</taxon>
        <taxon>Chytridiomycetes</taxon>
        <taxon>Rhizophydiales</taxon>
        <taxon>Rhizophydiales incertae sedis</taxon>
        <taxon>Batrachochytrium</taxon>
    </lineage>
</organism>
<comment type="catalytic activity">
    <reaction evidence="9">
        <text>L-seryl-[protein] + ATP = O-phospho-L-seryl-[protein] + ADP + H(+)</text>
        <dbReference type="Rhea" id="RHEA:17989"/>
        <dbReference type="Rhea" id="RHEA-COMP:9863"/>
        <dbReference type="Rhea" id="RHEA-COMP:11604"/>
        <dbReference type="ChEBI" id="CHEBI:15378"/>
        <dbReference type="ChEBI" id="CHEBI:29999"/>
        <dbReference type="ChEBI" id="CHEBI:30616"/>
        <dbReference type="ChEBI" id="CHEBI:83421"/>
        <dbReference type="ChEBI" id="CHEBI:456216"/>
        <dbReference type="EC" id="2.7.11.1"/>
    </reaction>
</comment>
<evidence type="ECO:0000256" key="8">
    <source>
        <dbReference type="ARBA" id="ARBA00047899"/>
    </source>
</evidence>
<comment type="catalytic activity">
    <reaction evidence="8">
        <text>L-threonyl-[protein] + ATP = O-phospho-L-threonyl-[protein] + ADP + H(+)</text>
        <dbReference type="Rhea" id="RHEA:46608"/>
        <dbReference type="Rhea" id="RHEA-COMP:11060"/>
        <dbReference type="Rhea" id="RHEA-COMP:11605"/>
        <dbReference type="ChEBI" id="CHEBI:15378"/>
        <dbReference type="ChEBI" id="CHEBI:30013"/>
        <dbReference type="ChEBI" id="CHEBI:30616"/>
        <dbReference type="ChEBI" id="CHEBI:61977"/>
        <dbReference type="ChEBI" id="CHEBI:456216"/>
        <dbReference type="EC" id="2.7.11.1"/>
    </reaction>
</comment>
<keyword evidence="14" id="KW-1185">Reference proteome</keyword>
<name>A0ABQ8FRH9_9FUNG</name>
<comment type="subcellular location">
    <subcellularLocation>
        <location evidence="1">Host cell</location>
    </subcellularLocation>
</comment>
<evidence type="ECO:0000256" key="4">
    <source>
        <dbReference type="ARBA" id="ARBA00022679"/>
    </source>
</evidence>
<dbReference type="InterPro" id="IPR011009">
    <property type="entry name" value="Kinase-like_dom_sf"/>
</dbReference>
<keyword evidence="3" id="KW-0723">Serine/threonine-protein kinase</keyword>
<dbReference type="EMBL" id="JAFCIX010000011">
    <property type="protein sequence ID" value="KAH6601343.1"/>
    <property type="molecule type" value="Genomic_DNA"/>
</dbReference>
<proteinExistence type="predicted"/>
<feature type="region of interest" description="Disordered" evidence="10">
    <location>
        <begin position="18"/>
        <end position="113"/>
    </location>
</feature>
<gene>
    <name evidence="13" type="ORF">BASA50_001669</name>
</gene>
<feature type="domain" description="Protein kinase" evidence="12">
    <location>
        <begin position="153"/>
        <end position="320"/>
    </location>
</feature>
<dbReference type="Gene3D" id="3.30.200.20">
    <property type="entry name" value="Phosphorylase Kinase, domain 1"/>
    <property type="match status" value="1"/>
</dbReference>
<comment type="caution">
    <text evidence="13">The sequence shown here is derived from an EMBL/GenBank/DDBJ whole genome shotgun (WGS) entry which is preliminary data.</text>
</comment>